<evidence type="ECO:0000259" key="1">
    <source>
        <dbReference type="Pfam" id="PF22669"/>
    </source>
</evidence>
<dbReference type="Pfam" id="PF22669">
    <property type="entry name" value="Exo_endo_phos2"/>
    <property type="match status" value="1"/>
</dbReference>
<sequence length="90" mass="10730">MKNYQIFFILGFQEVKAQPQNMLLDTLFEDPWTYACKELLQRDYIKLKSVRLQGLLLVIFALRKHLLNVREIESEYTRTGLAGMWVSKIY</sequence>
<dbReference type="InterPro" id="IPR000300">
    <property type="entry name" value="IPPc"/>
</dbReference>
<dbReference type="PANTHER" id="PTHR11200:SF275">
    <property type="entry name" value="LD06095P"/>
    <property type="match status" value="1"/>
</dbReference>
<dbReference type="PANTHER" id="PTHR11200">
    <property type="entry name" value="INOSITOL 5-PHOSPHATASE"/>
    <property type="match status" value="1"/>
</dbReference>
<dbReference type="AlphaFoldDB" id="A0AAV8XVB2"/>
<dbReference type="GO" id="GO:0005737">
    <property type="term" value="C:cytoplasm"/>
    <property type="evidence" value="ECO:0007669"/>
    <property type="project" value="TreeGrafter"/>
</dbReference>
<keyword evidence="3" id="KW-1185">Reference proteome</keyword>
<dbReference type="Gene3D" id="3.60.10.10">
    <property type="entry name" value="Endonuclease/exonuclease/phosphatase"/>
    <property type="match status" value="1"/>
</dbReference>
<dbReference type="GO" id="GO:0001726">
    <property type="term" value="C:ruffle"/>
    <property type="evidence" value="ECO:0007669"/>
    <property type="project" value="TreeGrafter"/>
</dbReference>
<protein>
    <recommendedName>
        <fullName evidence="1">Inositol polyphosphate-related phosphatase domain-containing protein</fullName>
    </recommendedName>
</protein>
<dbReference type="InterPro" id="IPR036691">
    <property type="entry name" value="Endo/exonu/phosph_ase_sf"/>
</dbReference>
<dbReference type="GO" id="GO:0046856">
    <property type="term" value="P:phosphatidylinositol dephosphorylation"/>
    <property type="evidence" value="ECO:0007669"/>
    <property type="project" value="InterPro"/>
</dbReference>
<dbReference type="InterPro" id="IPR046985">
    <property type="entry name" value="IP5"/>
</dbReference>
<accession>A0AAV8XVB2</accession>
<evidence type="ECO:0000313" key="2">
    <source>
        <dbReference type="EMBL" id="KAJ8942378.1"/>
    </source>
</evidence>
<dbReference type="GO" id="GO:0004439">
    <property type="term" value="F:phosphatidylinositol-4,5-bisphosphate 5-phosphatase activity"/>
    <property type="evidence" value="ECO:0007669"/>
    <property type="project" value="TreeGrafter"/>
</dbReference>
<reference evidence="2" key="1">
    <citation type="journal article" date="2023" name="Insect Mol. Biol.">
        <title>Genome sequencing provides insights into the evolution of gene families encoding plant cell wall-degrading enzymes in longhorned beetles.</title>
        <authorList>
            <person name="Shin N.R."/>
            <person name="Okamura Y."/>
            <person name="Kirsch R."/>
            <person name="Pauchet Y."/>
        </authorList>
    </citation>
    <scope>NUCLEOTIDE SEQUENCE</scope>
    <source>
        <strain evidence="2">RBIC_L_NR</strain>
    </source>
</reference>
<organism evidence="2 3">
    <name type="scientific">Rhamnusium bicolor</name>
    <dbReference type="NCBI Taxonomy" id="1586634"/>
    <lineage>
        <taxon>Eukaryota</taxon>
        <taxon>Metazoa</taxon>
        <taxon>Ecdysozoa</taxon>
        <taxon>Arthropoda</taxon>
        <taxon>Hexapoda</taxon>
        <taxon>Insecta</taxon>
        <taxon>Pterygota</taxon>
        <taxon>Neoptera</taxon>
        <taxon>Endopterygota</taxon>
        <taxon>Coleoptera</taxon>
        <taxon>Polyphaga</taxon>
        <taxon>Cucujiformia</taxon>
        <taxon>Chrysomeloidea</taxon>
        <taxon>Cerambycidae</taxon>
        <taxon>Lepturinae</taxon>
        <taxon>Rhagiini</taxon>
        <taxon>Rhamnusium</taxon>
    </lineage>
</organism>
<gene>
    <name evidence="2" type="ORF">NQ314_010081</name>
</gene>
<dbReference type="EMBL" id="JANEYF010002775">
    <property type="protein sequence ID" value="KAJ8942378.1"/>
    <property type="molecule type" value="Genomic_DNA"/>
</dbReference>
<name>A0AAV8XVB2_9CUCU</name>
<dbReference type="GO" id="GO:0005886">
    <property type="term" value="C:plasma membrane"/>
    <property type="evidence" value="ECO:0007669"/>
    <property type="project" value="TreeGrafter"/>
</dbReference>
<dbReference type="SUPFAM" id="SSF56219">
    <property type="entry name" value="DNase I-like"/>
    <property type="match status" value="1"/>
</dbReference>
<dbReference type="Proteomes" id="UP001162156">
    <property type="component" value="Unassembled WGS sequence"/>
</dbReference>
<proteinExistence type="predicted"/>
<comment type="caution">
    <text evidence="2">The sequence shown here is derived from an EMBL/GenBank/DDBJ whole genome shotgun (WGS) entry which is preliminary data.</text>
</comment>
<evidence type="ECO:0000313" key="3">
    <source>
        <dbReference type="Proteomes" id="UP001162156"/>
    </source>
</evidence>
<feature type="domain" description="Inositol polyphosphate-related phosphatase" evidence="1">
    <location>
        <begin position="8"/>
        <end position="84"/>
    </location>
</feature>